<dbReference type="AlphaFoldDB" id="A0A4Q8D0D8"/>
<evidence type="ECO:0000313" key="1">
    <source>
        <dbReference type="EMBL" id="RZU98734.1"/>
    </source>
</evidence>
<keyword evidence="2" id="KW-1185">Reference proteome</keyword>
<organism evidence="1 2">
    <name type="scientific">Spiribacter vilamensis</name>
    <dbReference type="NCBI Taxonomy" id="531306"/>
    <lineage>
        <taxon>Bacteria</taxon>
        <taxon>Pseudomonadati</taxon>
        <taxon>Pseudomonadota</taxon>
        <taxon>Gammaproteobacteria</taxon>
        <taxon>Chromatiales</taxon>
        <taxon>Ectothiorhodospiraceae</taxon>
        <taxon>Spiribacter</taxon>
    </lineage>
</organism>
<dbReference type="Proteomes" id="UP000292298">
    <property type="component" value="Unassembled WGS sequence"/>
</dbReference>
<dbReference type="EMBL" id="SHLI01000001">
    <property type="protein sequence ID" value="RZU98734.1"/>
    <property type="molecule type" value="Genomic_DNA"/>
</dbReference>
<accession>A0A4Q8D0D8</accession>
<protein>
    <submittedName>
        <fullName evidence="1">Uncharacterized protein</fullName>
    </submittedName>
</protein>
<evidence type="ECO:0000313" key="2">
    <source>
        <dbReference type="Proteomes" id="UP000292298"/>
    </source>
</evidence>
<dbReference type="RefSeq" id="WP_165385725.1">
    <property type="nucleotide sequence ID" value="NZ_SHLI01000001.1"/>
</dbReference>
<sequence>MAVELAEESKALIALRRAVDKALDSSVTISSRCSPFWKAVPARSVRQLVTVDDYSTS</sequence>
<name>A0A4Q8D0D8_9GAMM</name>
<proteinExistence type="predicted"/>
<comment type="caution">
    <text evidence="1">The sequence shown here is derived from an EMBL/GenBank/DDBJ whole genome shotgun (WGS) entry which is preliminary data.</text>
</comment>
<gene>
    <name evidence="1" type="ORF">EV698_0995</name>
</gene>
<reference evidence="1 2" key="1">
    <citation type="submission" date="2019-02" db="EMBL/GenBank/DDBJ databases">
        <title>Genomic Encyclopedia of Type Strains, Phase IV (KMG-IV): sequencing the most valuable type-strain genomes for metagenomic binning, comparative biology and taxonomic classification.</title>
        <authorList>
            <person name="Goeker M."/>
        </authorList>
    </citation>
    <scope>NUCLEOTIDE SEQUENCE [LARGE SCALE GENOMIC DNA]</scope>
    <source>
        <strain evidence="1 2">DSM 21056</strain>
    </source>
</reference>